<dbReference type="Proteomes" id="UP000294919">
    <property type="component" value="Unassembled WGS sequence"/>
</dbReference>
<dbReference type="AlphaFoldDB" id="A0A4R2K426"/>
<evidence type="ECO:0000313" key="1">
    <source>
        <dbReference type="EMBL" id="TCO67901.1"/>
    </source>
</evidence>
<reference evidence="1 2" key="1">
    <citation type="submission" date="2019-03" db="EMBL/GenBank/DDBJ databases">
        <title>Genomic Encyclopedia of Type Strains, Phase IV (KMG-IV): sequencing the most valuable type-strain genomes for metagenomic binning, comparative biology and taxonomic classification.</title>
        <authorList>
            <person name="Goeker M."/>
        </authorList>
    </citation>
    <scope>NUCLEOTIDE SEQUENCE [LARGE SCALE GENOMIC DNA]</scope>
    <source>
        <strain evidence="1 2">DSM 102940</strain>
    </source>
</reference>
<accession>A0A4R2K426</accession>
<gene>
    <name evidence="1" type="ORF">EV214_1522</name>
</gene>
<proteinExistence type="predicted"/>
<dbReference type="OrthoDB" id="1902895at2"/>
<dbReference type="EMBL" id="SLWV01000052">
    <property type="protein sequence ID" value="TCO67901.1"/>
    <property type="molecule type" value="Genomic_DNA"/>
</dbReference>
<protein>
    <submittedName>
        <fullName evidence="1">Uncharacterized protein</fullName>
    </submittedName>
</protein>
<evidence type="ECO:0000313" key="2">
    <source>
        <dbReference type="Proteomes" id="UP000294919"/>
    </source>
</evidence>
<organism evidence="1 2">
    <name type="scientific">Marinisporobacter balticus</name>
    <dbReference type="NCBI Taxonomy" id="2018667"/>
    <lineage>
        <taxon>Bacteria</taxon>
        <taxon>Bacillati</taxon>
        <taxon>Bacillota</taxon>
        <taxon>Clostridia</taxon>
        <taxon>Peptostreptococcales</taxon>
        <taxon>Thermotaleaceae</taxon>
        <taxon>Marinisporobacter</taxon>
    </lineage>
</organism>
<dbReference type="RefSeq" id="WP_132248376.1">
    <property type="nucleotide sequence ID" value="NZ_SLWV01000052.1"/>
</dbReference>
<comment type="caution">
    <text evidence="1">The sequence shown here is derived from an EMBL/GenBank/DDBJ whole genome shotgun (WGS) entry which is preliminary data.</text>
</comment>
<keyword evidence="2" id="KW-1185">Reference proteome</keyword>
<sequence length="76" mass="9190">MRIQEINPYYEEFTDTGYARIKDILIYRKGASLERFTEDALDEMLENRETVDKLFDKDEIMEMWMEETSKEKAIRG</sequence>
<name>A0A4R2K426_9FIRM</name>